<evidence type="ECO:0000256" key="1">
    <source>
        <dbReference type="SAM" id="MobiDB-lite"/>
    </source>
</evidence>
<protein>
    <submittedName>
        <fullName evidence="2">Uncharacterized protein</fullName>
    </submittedName>
</protein>
<reference evidence="2 3" key="1">
    <citation type="submission" date="2014-04" db="EMBL/GenBank/DDBJ databases">
        <authorList>
            <consortium name="DOE Joint Genome Institute"/>
            <person name="Kuo A."/>
            <person name="Kohler A."/>
            <person name="Costa M.D."/>
            <person name="Nagy L.G."/>
            <person name="Floudas D."/>
            <person name="Copeland A."/>
            <person name="Barry K.W."/>
            <person name="Cichocki N."/>
            <person name="Veneault-Fourrey C."/>
            <person name="LaButti K."/>
            <person name="Lindquist E.A."/>
            <person name="Lipzen A."/>
            <person name="Lundell T."/>
            <person name="Morin E."/>
            <person name="Murat C."/>
            <person name="Sun H."/>
            <person name="Tunlid A."/>
            <person name="Henrissat B."/>
            <person name="Grigoriev I.V."/>
            <person name="Hibbett D.S."/>
            <person name="Martin F."/>
            <person name="Nordberg H.P."/>
            <person name="Cantor M.N."/>
            <person name="Hua S.X."/>
        </authorList>
    </citation>
    <scope>NUCLEOTIDE SEQUENCE [LARGE SCALE GENOMIC DNA]</scope>
    <source>
        <strain evidence="2 3">Marx 270</strain>
    </source>
</reference>
<sequence length="114" mass="12393">MQHQISINSVVSGPPSSSTIMSVLHSPKAQKHLRSTHGTRVLHLHGSDRSALPFISLSDIQSTPIWTPSPPATLLIVPLIRTIDTPHVQRSLISSRRTHAPSHAPSLPPPFDRA</sequence>
<proteinExistence type="predicted"/>
<feature type="region of interest" description="Disordered" evidence="1">
    <location>
        <begin position="92"/>
        <end position="114"/>
    </location>
</feature>
<evidence type="ECO:0000313" key="2">
    <source>
        <dbReference type="EMBL" id="KIO14763.1"/>
    </source>
</evidence>
<organism evidence="2 3">
    <name type="scientific">Pisolithus tinctorius Marx 270</name>
    <dbReference type="NCBI Taxonomy" id="870435"/>
    <lineage>
        <taxon>Eukaryota</taxon>
        <taxon>Fungi</taxon>
        <taxon>Dikarya</taxon>
        <taxon>Basidiomycota</taxon>
        <taxon>Agaricomycotina</taxon>
        <taxon>Agaricomycetes</taxon>
        <taxon>Agaricomycetidae</taxon>
        <taxon>Boletales</taxon>
        <taxon>Sclerodermatineae</taxon>
        <taxon>Pisolithaceae</taxon>
        <taxon>Pisolithus</taxon>
    </lineage>
</organism>
<keyword evidence="3" id="KW-1185">Reference proteome</keyword>
<gene>
    <name evidence="2" type="ORF">M404DRAFT_187167</name>
</gene>
<dbReference type="HOGENOM" id="CLU_2122041_0_0_1"/>
<evidence type="ECO:0000313" key="3">
    <source>
        <dbReference type="Proteomes" id="UP000054217"/>
    </source>
</evidence>
<dbReference type="Proteomes" id="UP000054217">
    <property type="component" value="Unassembled WGS sequence"/>
</dbReference>
<name>A0A0C3K036_PISTI</name>
<dbReference type="AlphaFoldDB" id="A0A0C3K036"/>
<dbReference type="EMBL" id="KN831944">
    <property type="protein sequence ID" value="KIO14763.1"/>
    <property type="molecule type" value="Genomic_DNA"/>
</dbReference>
<accession>A0A0C3K036</accession>
<dbReference type="InParanoid" id="A0A0C3K036"/>
<reference evidence="3" key="2">
    <citation type="submission" date="2015-01" db="EMBL/GenBank/DDBJ databases">
        <title>Evolutionary Origins and Diversification of the Mycorrhizal Mutualists.</title>
        <authorList>
            <consortium name="DOE Joint Genome Institute"/>
            <consortium name="Mycorrhizal Genomics Consortium"/>
            <person name="Kohler A."/>
            <person name="Kuo A."/>
            <person name="Nagy L.G."/>
            <person name="Floudas D."/>
            <person name="Copeland A."/>
            <person name="Barry K.W."/>
            <person name="Cichocki N."/>
            <person name="Veneault-Fourrey C."/>
            <person name="LaButti K."/>
            <person name="Lindquist E.A."/>
            <person name="Lipzen A."/>
            <person name="Lundell T."/>
            <person name="Morin E."/>
            <person name="Murat C."/>
            <person name="Riley R."/>
            <person name="Ohm R."/>
            <person name="Sun H."/>
            <person name="Tunlid A."/>
            <person name="Henrissat B."/>
            <person name="Grigoriev I.V."/>
            <person name="Hibbett D.S."/>
            <person name="Martin F."/>
        </authorList>
    </citation>
    <scope>NUCLEOTIDE SEQUENCE [LARGE SCALE GENOMIC DNA]</scope>
    <source>
        <strain evidence="3">Marx 270</strain>
    </source>
</reference>